<keyword evidence="3" id="KW-1185">Reference proteome</keyword>
<name>A0A9P8UDE3_9PEZI</name>
<protein>
    <submittedName>
        <fullName evidence="2">Uncharacterized protein</fullName>
    </submittedName>
</protein>
<dbReference type="AlphaFoldDB" id="A0A9P8UDE3"/>
<proteinExistence type="predicted"/>
<evidence type="ECO:0000313" key="3">
    <source>
        <dbReference type="Proteomes" id="UP000758603"/>
    </source>
</evidence>
<feature type="region of interest" description="Disordered" evidence="1">
    <location>
        <begin position="1"/>
        <end position="20"/>
    </location>
</feature>
<feature type="region of interest" description="Disordered" evidence="1">
    <location>
        <begin position="181"/>
        <end position="204"/>
    </location>
</feature>
<gene>
    <name evidence="2" type="ORF">BKA67DRAFT_540749</name>
</gene>
<comment type="caution">
    <text evidence="2">The sequence shown here is derived from an EMBL/GenBank/DDBJ whole genome shotgun (WGS) entry which is preliminary data.</text>
</comment>
<feature type="compositionally biased region" description="Basic and acidic residues" evidence="1">
    <location>
        <begin position="1"/>
        <end position="18"/>
    </location>
</feature>
<sequence length="294" mass="33858">MDKNRSHLAENHEGEKFSSLRKGTSWDYSYDSSDNTGGNIPLPVYTPCIKSGALDDSNDTPPVCKKADEDEDEVSGFVRGNDSDLIGLTTTWIRNSYDPDAVSTSESSQEESGWIYQETAIEDSGEEFNQDYVRRLEAELNEVKDNVDVAQKKLKYWHILYWESRDDYYFSHIVVHEPEQREIPDRESEKWHSAHGDPDEKKLPDEASWYDIQLSEYHLHQLELDLDEETENCAMIESELTVCLRVWNPIQGKLLSADDFLILPDDERCLDYGNLSESTFMYSYGSAAPYFRGT</sequence>
<evidence type="ECO:0000313" key="2">
    <source>
        <dbReference type="EMBL" id="KAH6647302.1"/>
    </source>
</evidence>
<reference evidence="2" key="1">
    <citation type="journal article" date="2021" name="Nat. Commun.">
        <title>Genetic determinants of endophytism in the Arabidopsis root mycobiome.</title>
        <authorList>
            <person name="Mesny F."/>
            <person name="Miyauchi S."/>
            <person name="Thiergart T."/>
            <person name="Pickel B."/>
            <person name="Atanasova L."/>
            <person name="Karlsson M."/>
            <person name="Huettel B."/>
            <person name="Barry K.W."/>
            <person name="Haridas S."/>
            <person name="Chen C."/>
            <person name="Bauer D."/>
            <person name="Andreopoulos W."/>
            <person name="Pangilinan J."/>
            <person name="LaButti K."/>
            <person name="Riley R."/>
            <person name="Lipzen A."/>
            <person name="Clum A."/>
            <person name="Drula E."/>
            <person name="Henrissat B."/>
            <person name="Kohler A."/>
            <person name="Grigoriev I.V."/>
            <person name="Martin F.M."/>
            <person name="Hacquard S."/>
        </authorList>
    </citation>
    <scope>NUCLEOTIDE SEQUENCE</scope>
    <source>
        <strain evidence="2">MPI-SDFR-AT-0073</strain>
    </source>
</reference>
<dbReference type="RefSeq" id="XP_045953816.1">
    <property type="nucleotide sequence ID" value="XM_046100819.1"/>
</dbReference>
<dbReference type="GeneID" id="70129711"/>
<feature type="region of interest" description="Disordered" evidence="1">
    <location>
        <begin position="49"/>
        <end position="69"/>
    </location>
</feature>
<organism evidence="2 3">
    <name type="scientific">Truncatella angustata</name>
    <dbReference type="NCBI Taxonomy" id="152316"/>
    <lineage>
        <taxon>Eukaryota</taxon>
        <taxon>Fungi</taxon>
        <taxon>Dikarya</taxon>
        <taxon>Ascomycota</taxon>
        <taxon>Pezizomycotina</taxon>
        <taxon>Sordariomycetes</taxon>
        <taxon>Xylariomycetidae</taxon>
        <taxon>Amphisphaeriales</taxon>
        <taxon>Sporocadaceae</taxon>
        <taxon>Truncatella</taxon>
    </lineage>
</organism>
<evidence type="ECO:0000256" key="1">
    <source>
        <dbReference type="SAM" id="MobiDB-lite"/>
    </source>
</evidence>
<dbReference type="EMBL" id="JAGPXC010000009">
    <property type="protein sequence ID" value="KAH6647302.1"/>
    <property type="molecule type" value="Genomic_DNA"/>
</dbReference>
<dbReference type="Proteomes" id="UP000758603">
    <property type="component" value="Unassembled WGS sequence"/>
</dbReference>
<accession>A0A9P8UDE3</accession>